<keyword evidence="1" id="KW-0732">Signal</keyword>
<organism evidence="2 3">
    <name type="scientific">Metarhizium humberi</name>
    <dbReference type="NCBI Taxonomy" id="2596975"/>
    <lineage>
        <taxon>Eukaryota</taxon>
        <taxon>Fungi</taxon>
        <taxon>Dikarya</taxon>
        <taxon>Ascomycota</taxon>
        <taxon>Pezizomycotina</taxon>
        <taxon>Sordariomycetes</taxon>
        <taxon>Hypocreomycetidae</taxon>
        <taxon>Hypocreales</taxon>
        <taxon>Clavicipitaceae</taxon>
        <taxon>Metarhizium</taxon>
    </lineage>
</organism>
<evidence type="ECO:0000313" key="3">
    <source>
        <dbReference type="Proteomes" id="UP000764110"/>
    </source>
</evidence>
<evidence type="ECO:0008006" key="4">
    <source>
        <dbReference type="Google" id="ProtNLM"/>
    </source>
</evidence>
<protein>
    <recommendedName>
        <fullName evidence="4">Hydrophobin</fullName>
    </recommendedName>
</protein>
<feature type="chain" id="PRO_5040157521" description="Hydrophobin" evidence="1">
    <location>
        <begin position="17"/>
        <end position="90"/>
    </location>
</feature>
<gene>
    <name evidence="2" type="ORF">MHUMG1_09745</name>
</gene>
<name>A0A9P8S3N8_9HYPO</name>
<evidence type="ECO:0000313" key="2">
    <source>
        <dbReference type="EMBL" id="KAH0592474.1"/>
    </source>
</evidence>
<reference evidence="2 3" key="1">
    <citation type="submission" date="2020-07" db="EMBL/GenBank/DDBJ databases">
        <title>Metarhizium humberi genome.</title>
        <authorList>
            <person name="Lysoe E."/>
        </authorList>
    </citation>
    <scope>NUCLEOTIDE SEQUENCE [LARGE SCALE GENOMIC DNA]</scope>
    <source>
        <strain evidence="2 3">ESALQ1638</strain>
    </source>
</reference>
<proteinExistence type="predicted"/>
<dbReference type="EMBL" id="JACEFI010000030">
    <property type="protein sequence ID" value="KAH0592474.1"/>
    <property type="molecule type" value="Genomic_DNA"/>
</dbReference>
<sequence length="90" mass="9040">MKFVAAVLTLAAVATAAPAEVVARTAGSCNVNGNTEGKMMCCDSGIPILGELLCNIAVLGGNCNVGQSTYCCNSQSQGGLINVDVSCLKL</sequence>
<keyword evidence="3" id="KW-1185">Reference proteome</keyword>
<evidence type="ECO:0000256" key="1">
    <source>
        <dbReference type="SAM" id="SignalP"/>
    </source>
</evidence>
<dbReference type="Proteomes" id="UP000764110">
    <property type="component" value="Unassembled WGS sequence"/>
</dbReference>
<accession>A0A9P8S3N8</accession>
<dbReference type="AlphaFoldDB" id="A0A9P8S3N8"/>
<feature type="signal peptide" evidence="1">
    <location>
        <begin position="1"/>
        <end position="16"/>
    </location>
</feature>
<comment type="caution">
    <text evidence="2">The sequence shown here is derived from an EMBL/GenBank/DDBJ whole genome shotgun (WGS) entry which is preliminary data.</text>
</comment>